<name>A0AAD7N273_9AGAR</name>
<reference evidence="7" key="1">
    <citation type="submission" date="2023-03" db="EMBL/GenBank/DDBJ databases">
        <title>Massive genome expansion in bonnet fungi (Mycena s.s.) driven by repeated elements and novel gene families across ecological guilds.</title>
        <authorList>
            <consortium name="Lawrence Berkeley National Laboratory"/>
            <person name="Harder C.B."/>
            <person name="Miyauchi S."/>
            <person name="Viragh M."/>
            <person name="Kuo A."/>
            <person name="Thoen E."/>
            <person name="Andreopoulos B."/>
            <person name="Lu D."/>
            <person name="Skrede I."/>
            <person name="Drula E."/>
            <person name="Henrissat B."/>
            <person name="Morin E."/>
            <person name="Kohler A."/>
            <person name="Barry K."/>
            <person name="LaButti K."/>
            <person name="Morin E."/>
            <person name="Salamov A."/>
            <person name="Lipzen A."/>
            <person name="Mereny Z."/>
            <person name="Hegedus B."/>
            <person name="Baldrian P."/>
            <person name="Stursova M."/>
            <person name="Weitz H."/>
            <person name="Taylor A."/>
            <person name="Grigoriev I.V."/>
            <person name="Nagy L.G."/>
            <person name="Martin F."/>
            <person name="Kauserud H."/>
        </authorList>
    </citation>
    <scope>NUCLEOTIDE SEQUENCE</scope>
    <source>
        <strain evidence="7">CBHHK188m</strain>
    </source>
</reference>
<dbReference type="PANTHER" id="PTHR45527:SF1">
    <property type="entry name" value="FATTY ACID SYNTHASE"/>
    <property type="match status" value="1"/>
</dbReference>
<dbReference type="Gene3D" id="3.30.559.10">
    <property type="entry name" value="Chloramphenicol acetyltransferase-like domain"/>
    <property type="match status" value="1"/>
</dbReference>
<dbReference type="Gene3D" id="3.40.50.1820">
    <property type="entry name" value="alpha/beta hydrolase"/>
    <property type="match status" value="1"/>
</dbReference>
<dbReference type="InterPro" id="IPR036736">
    <property type="entry name" value="ACP-like_sf"/>
</dbReference>
<dbReference type="InterPro" id="IPR020845">
    <property type="entry name" value="AMP-binding_CS"/>
</dbReference>
<dbReference type="Pfam" id="PF00550">
    <property type="entry name" value="PP-binding"/>
    <property type="match status" value="1"/>
</dbReference>
<dbReference type="Pfam" id="PF00501">
    <property type="entry name" value="AMP-binding"/>
    <property type="match status" value="1"/>
</dbReference>
<keyword evidence="1" id="KW-0596">Phosphopantetheine</keyword>
<dbReference type="Gene3D" id="1.10.1200.10">
    <property type="entry name" value="ACP-like"/>
    <property type="match status" value="1"/>
</dbReference>
<evidence type="ECO:0000256" key="5">
    <source>
        <dbReference type="SAM" id="MobiDB-lite"/>
    </source>
</evidence>
<dbReference type="GO" id="GO:0031177">
    <property type="term" value="F:phosphopantetheine binding"/>
    <property type="evidence" value="ECO:0007669"/>
    <property type="project" value="InterPro"/>
</dbReference>
<comment type="caution">
    <text evidence="7">The sequence shown here is derived from an EMBL/GenBank/DDBJ whole genome shotgun (WGS) entry which is preliminary data.</text>
</comment>
<dbReference type="GO" id="GO:0005737">
    <property type="term" value="C:cytoplasm"/>
    <property type="evidence" value="ECO:0007669"/>
    <property type="project" value="TreeGrafter"/>
</dbReference>
<evidence type="ECO:0000256" key="2">
    <source>
        <dbReference type="ARBA" id="ARBA00022553"/>
    </source>
</evidence>
<dbReference type="InterPro" id="IPR000873">
    <property type="entry name" value="AMP-dep_synth/lig_dom"/>
</dbReference>
<sequence length="1431" mass="158313">MDPEEFQPDHKVKSHLEEFQPKNEVDLQVMISELLHEREDSPFPSPSPSVWSSETGECQSSASSISSAQGSIHSLSSAQTRVYAVQQTSPNSSVFNEGLALKIHGPASYEHIRSAIRLIVCRHDILRTKLVLDDQAETHQEVVPFDELMFDRMFAHETLRPSEVVRRVSEIYAKVFDLFEPPLVRMALLSSGDSEHVLVVCAHHIIWDEFSARIFTDELSALYQRKTLSPAASYFDSSGLQAKPDANHLNSLVSYLSSAPQLLELPVDFVRLETRVVFSRRGSVDIEIGHCTVNDLANRLGGTSFSTLMTAFAVTLHLCAACQEEFTVGVPFANRPDSEAANAIGLFINMLPLRVRFTGIQALDALHAVIQQDLLFLAGVQDVPFDAVTSSLGVGRLASRDSWMKAVLKYTDAPEGELDAQTRFSRFPLSGGAARTDLICSVEAGKDGTIRGKIEYDTGIFAHDTMESLAVAFNHILVAWGANPLQTIDGLALVQSSAHVPLVPTADPADNSFGAFLVSRALGFSDRKAVYDDTTGTTYTYRELYSMAKRVQESLRASSRANGMVLLLLERNVDVVVAEIGTSLAGLPWIPCDIFQPLSRIQDIMQDANPVCILAHQQVLQRLGVSESDFSAPVLFIHDLFDNLEFIRPEDIVADNAADIAYMIYTSGSTGKPKGIAIGHFSIIQLVREMIGWTEDGTPYNCVATSNVAWDAMLIYFYSCLATGGCVKLPKIDGEKDGEYLSALMKTAPISNTAGAPSAAMRMWLDQTVHQNGSFFPDDMHHIWLGGDEVSPTFVCRVFAALSRSPAARVQHSYGPTEGTVYNSYGVLTREDLTGLSRCRRTPIEKLIPNAAMTVVNRAGNELPRGFVGEIIIWGPCLLLQYRNRPELNRERFLVKDGIRGWRSGDLGRHLPCGKFEIFGRMDSMCKIKGGFRVELGEINAQIRSHPDVIDCYVSVYDPIERTCNLPLPTKTIPRSKLTVSQNILTSLFQHLSKRIPTYMIPDYVVQVETLLLPGSSKVDKTKLPPVGSADRFQLVNDDASVEWSAEDQARRSTVEAILRIFATVLSIDRELLPQDNFYNCGGHSLIATQVTNLIRRALDVPLPFTAIVTHPTASELAQFVDSLREDGVRELCLPPNINALQPSGFIREPRAVMVVFPFMSGLENLPRIANKLDNEKLGIATYGQVFYPISERSLQFDNPRIAWEPGRNLNTFDTMADAYAQSISALAGPLPCFLLGWCYGGMIATRVSQRLPQATTHAIFIEVPHPNEMHAFELSETDVAEDFAIAIGAQPNSEHQKKIVEAVFNIEPDWHDIPALVAIAREHGNLPQGMTDEDIRQRVNALPDAYDVAREIHGPRRFEAERRDMEACVALHLQARDGMNRRLPGIPVGLGWEKYEILEDGDHDTVGYTSAAQARILAVVRRVLSNQAVN</sequence>
<feature type="domain" description="Carrier" evidence="6">
    <location>
        <begin position="1049"/>
        <end position="1125"/>
    </location>
</feature>
<dbReference type="InterPro" id="IPR042099">
    <property type="entry name" value="ANL_N_sf"/>
</dbReference>
<dbReference type="Gene3D" id="3.30.300.30">
    <property type="match status" value="1"/>
</dbReference>
<protein>
    <recommendedName>
        <fullName evidence="6">Carrier domain-containing protein</fullName>
    </recommendedName>
</protein>
<dbReference type="SUPFAM" id="SSF52777">
    <property type="entry name" value="CoA-dependent acyltransferases"/>
    <property type="match status" value="2"/>
</dbReference>
<dbReference type="InterPro" id="IPR020806">
    <property type="entry name" value="PKS_PP-bd"/>
</dbReference>
<keyword evidence="4" id="KW-0511">Multifunctional enzyme</keyword>
<dbReference type="Gene3D" id="3.30.559.30">
    <property type="entry name" value="Nonribosomal peptide synthetase, condensation domain"/>
    <property type="match status" value="1"/>
</dbReference>
<evidence type="ECO:0000259" key="6">
    <source>
        <dbReference type="PROSITE" id="PS50075"/>
    </source>
</evidence>
<evidence type="ECO:0000313" key="8">
    <source>
        <dbReference type="Proteomes" id="UP001215280"/>
    </source>
</evidence>
<dbReference type="SMART" id="SM00823">
    <property type="entry name" value="PKS_PP"/>
    <property type="match status" value="1"/>
</dbReference>
<dbReference type="Gene3D" id="3.40.50.12780">
    <property type="entry name" value="N-terminal domain of ligase-like"/>
    <property type="match status" value="1"/>
</dbReference>
<evidence type="ECO:0000256" key="4">
    <source>
        <dbReference type="ARBA" id="ARBA00023268"/>
    </source>
</evidence>
<dbReference type="Proteomes" id="UP001215280">
    <property type="component" value="Unassembled WGS sequence"/>
</dbReference>
<dbReference type="GO" id="GO:0044550">
    <property type="term" value="P:secondary metabolite biosynthetic process"/>
    <property type="evidence" value="ECO:0007669"/>
    <property type="project" value="TreeGrafter"/>
</dbReference>
<dbReference type="InterPro" id="IPR045851">
    <property type="entry name" value="AMP-bd_C_sf"/>
</dbReference>
<keyword evidence="8" id="KW-1185">Reference proteome</keyword>
<dbReference type="InterPro" id="IPR009081">
    <property type="entry name" value="PP-bd_ACP"/>
</dbReference>
<organism evidence="7 8">
    <name type="scientific">Mycena maculata</name>
    <dbReference type="NCBI Taxonomy" id="230809"/>
    <lineage>
        <taxon>Eukaryota</taxon>
        <taxon>Fungi</taxon>
        <taxon>Dikarya</taxon>
        <taxon>Basidiomycota</taxon>
        <taxon>Agaricomycotina</taxon>
        <taxon>Agaricomycetes</taxon>
        <taxon>Agaricomycetidae</taxon>
        <taxon>Agaricales</taxon>
        <taxon>Marasmiineae</taxon>
        <taxon>Mycenaceae</taxon>
        <taxon>Mycena</taxon>
    </lineage>
</organism>
<dbReference type="PROSITE" id="PS50075">
    <property type="entry name" value="CARRIER"/>
    <property type="match status" value="1"/>
</dbReference>
<dbReference type="SUPFAM" id="SSF56801">
    <property type="entry name" value="Acetyl-CoA synthetase-like"/>
    <property type="match status" value="1"/>
</dbReference>
<keyword evidence="2" id="KW-0597">Phosphoprotein</keyword>
<dbReference type="GO" id="GO:0016874">
    <property type="term" value="F:ligase activity"/>
    <property type="evidence" value="ECO:0007669"/>
    <property type="project" value="UniProtKB-KW"/>
</dbReference>
<dbReference type="PROSITE" id="PS00455">
    <property type="entry name" value="AMP_BINDING"/>
    <property type="match status" value="1"/>
</dbReference>
<evidence type="ECO:0000313" key="7">
    <source>
        <dbReference type="EMBL" id="KAJ7741167.1"/>
    </source>
</evidence>
<dbReference type="PANTHER" id="PTHR45527">
    <property type="entry name" value="NONRIBOSOMAL PEPTIDE SYNTHETASE"/>
    <property type="match status" value="1"/>
</dbReference>
<dbReference type="Pfam" id="PF00668">
    <property type="entry name" value="Condensation"/>
    <property type="match status" value="1"/>
</dbReference>
<dbReference type="InterPro" id="IPR001031">
    <property type="entry name" value="Thioesterase"/>
</dbReference>
<dbReference type="Pfam" id="PF00975">
    <property type="entry name" value="Thioesterase"/>
    <property type="match status" value="1"/>
</dbReference>
<gene>
    <name evidence="7" type="ORF">DFH07DRAFT_1064030</name>
</gene>
<keyword evidence="3" id="KW-0436">Ligase</keyword>
<dbReference type="GO" id="GO:0043041">
    <property type="term" value="P:amino acid activation for nonribosomal peptide biosynthetic process"/>
    <property type="evidence" value="ECO:0007669"/>
    <property type="project" value="TreeGrafter"/>
</dbReference>
<accession>A0AAD7N273</accession>
<dbReference type="InterPro" id="IPR023213">
    <property type="entry name" value="CAT-like_dom_sf"/>
</dbReference>
<dbReference type="InterPro" id="IPR001242">
    <property type="entry name" value="Condensation_dom"/>
</dbReference>
<feature type="region of interest" description="Disordered" evidence="5">
    <location>
        <begin position="36"/>
        <end position="65"/>
    </location>
</feature>
<dbReference type="SUPFAM" id="SSF53474">
    <property type="entry name" value="alpha/beta-Hydrolases"/>
    <property type="match status" value="1"/>
</dbReference>
<evidence type="ECO:0000256" key="1">
    <source>
        <dbReference type="ARBA" id="ARBA00022450"/>
    </source>
</evidence>
<dbReference type="EMBL" id="JARJLG010000124">
    <property type="protein sequence ID" value="KAJ7741167.1"/>
    <property type="molecule type" value="Genomic_DNA"/>
</dbReference>
<proteinExistence type="predicted"/>
<dbReference type="InterPro" id="IPR029058">
    <property type="entry name" value="AB_hydrolase_fold"/>
</dbReference>
<dbReference type="SUPFAM" id="SSF47336">
    <property type="entry name" value="ACP-like"/>
    <property type="match status" value="1"/>
</dbReference>
<evidence type="ECO:0000256" key="3">
    <source>
        <dbReference type="ARBA" id="ARBA00022598"/>
    </source>
</evidence>